<proteinExistence type="predicted"/>
<gene>
    <name evidence="1" type="ORF">Cvel_9568</name>
</gene>
<evidence type="ECO:0000313" key="1">
    <source>
        <dbReference type="EMBL" id="CEM49712.1"/>
    </source>
</evidence>
<sequence length="110" mass="12488">MSATVFRRRRASSRALLRRSGSVLLLPLTRNLLEKIWDNRDNLENLGFWKIMHAAALSALIHRNNWRGNQMRSRGGCMLGDELHHLFDGRLSIQAGQSVAVDIRGKVVLV</sequence>
<protein>
    <submittedName>
        <fullName evidence="1">Uncharacterized protein</fullName>
    </submittedName>
</protein>
<dbReference type="EMBL" id="CDMZ01004424">
    <property type="protein sequence ID" value="CEM49712.1"/>
    <property type="molecule type" value="Genomic_DNA"/>
</dbReference>
<reference evidence="1" key="1">
    <citation type="submission" date="2014-11" db="EMBL/GenBank/DDBJ databases">
        <authorList>
            <person name="Otto D Thomas"/>
            <person name="Naeem Raeece"/>
        </authorList>
    </citation>
    <scope>NUCLEOTIDE SEQUENCE</scope>
</reference>
<name>A0A0G4HYU7_9ALVE</name>
<accession>A0A0G4HYU7</accession>
<dbReference type="AlphaFoldDB" id="A0A0G4HYU7"/>
<dbReference type="VEuPathDB" id="CryptoDB:Cvel_9568"/>
<organism evidence="1">
    <name type="scientific">Chromera velia CCMP2878</name>
    <dbReference type="NCBI Taxonomy" id="1169474"/>
    <lineage>
        <taxon>Eukaryota</taxon>
        <taxon>Sar</taxon>
        <taxon>Alveolata</taxon>
        <taxon>Colpodellida</taxon>
        <taxon>Chromeraceae</taxon>
        <taxon>Chromera</taxon>
    </lineage>
</organism>